<dbReference type="PANTHER" id="PTHR10590:SF4">
    <property type="entry name" value="SOLUTE CARRIER FAMILY 28 MEMBER 3"/>
    <property type="match status" value="1"/>
</dbReference>
<feature type="domain" description="Concentrative nucleoside transporter C-terminal" evidence="2">
    <location>
        <begin position="47"/>
        <end position="139"/>
    </location>
</feature>
<keyword evidence="1" id="KW-0472">Membrane</keyword>
<dbReference type="InterPro" id="IPR008276">
    <property type="entry name" value="C_nuclsd_transpt"/>
</dbReference>
<keyword evidence="1" id="KW-0812">Transmembrane</keyword>
<protein>
    <submittedName>
        <fullName evidence="4">Concentrative nucleoside transporter C-terminal domain-containing protein</fullName>
    </submittedName>
</protein>
<dbReference type="GO" id="GO:0005886">
    <property type="term" value="C:plasma membrane"/>
    <property type="evidence" value="ECO:0007669"/>
    <property type="project" value="TreeGrafter"/>
</dbReference>
<evidence type="ECO:0000256" key="1">
    <source>
        <dbReference type="SAM" id="Phobius"/>
    </source>
</evidence>
<feature type="transmembrane region" description="Helical" evidence="1">
    <location>
        <begin position="21"/>
        <end position="41"/>
    </location>
</feature>
<evidence type="ECO:0000313" key="4">
    <source>
        <dbReference type="WBParaSite" id="PSAMB.scaffold14276size1941.g35976.t1"/>
    </source>
</evidence>
<proteinExistence type="predicted"/>
<reference evidence="4" key="1">
    <citation type="submission" date="2022-11" db="UniProtKB">
        <authorList>
            <consortium name="WormBaseParasite"/>
        </authorList>
    </citation>
    <scope>IDENTIFICATION</scope>
</reference>
<evidence type="ECO:0000313" key="3">
    <source>
        <dbReference type="Proteomes" id="UP000887566"/>
    </source>
</evidence>
<evidence type="ECO:0000259" key="2">
    <source>
        <dbReference type="Pfam" id="PF07662"/>
    </source>
</evidence>
<feature type="transmembrane region" description="Helical" evidence="1">
    <location>
        <begin position="99"/>
        <end position="123"/>
    </location>
</feature>
<dbReference type="InterPro" id="IPR011657">
    <property type="entry name" value="CNT_C_dom"/>
</dbReference>
<dbReference type="AlphaFoldDB" id="A0A914V0S3"/>
<dbReference type="Proteomes" id="UP000887566">
    <property type="component" value="Unplaced"/>
</dbReference>
<dbReference type="GO" id="GO:0005415">
    <property type="term" value="F:nucleoside:sodium symporter activity"/>
    <property type="evidence" value="ECO:0007669"/>
    <property type="project" value="TreeGrafter"/>
</dbReference>
<sequence>AEAPLLIKPYLEKMTESELHAVMTSGFACIAGSLFAAYIGFGACPEYLLSATVMSAPAALAISKLFCPETEQSHLTKIEDLELAEGEESNALEAISNGAVMAVELVFAIIANLIVFLALLAFLDNIIGWFGDMVGYQGTNGEDLSFEVSFCSSLSKNAVECTQSV</sequence>
<accession>A0A914V0S3</accession>
<dbReference type="Pfam" id="PF07662">
    <property type="entry name" value="Nucleos_tra2_C"/>
    <property type="match status" value="1"/>
</dbReference>
<dbReference type="PANTHER" id="PTHR10590">
    <property type="entry name" value="SODIUM/NUCLEOSIDE COTRANSPORTER"/>
    <property type="match status" value="1"/>
</dbReference>
<keyword evidence="1" id="KW-1133">Transmembrane helix</keyword>
<organism evidence="3 4">
    <name type="scientific">Plectus sambesii</name>
    <dbReference type="NCBI Taxonomy" id="2011161"/>
    <lineage>
        <taxon>Eukaryota</taxon>
        <taxon>Metazoa</taxon>
        <taxon>Ecdysozoa</taxon>
        <taxon>Nematoda</taxon>
        <taxon>Chromadorea</taxon>
        <taxon>Plectida</taxon>
        <taxon>Plectina</taxon>
        <taxon>Plectoidea</taxon>
        <taxon>Plectidae</taxon>
        <taxon>Plectus</taxon>
    </lineage>
</organism>
<name>A0A914V0S3_9BILA</name>
<dbReference type="WBParaSite" id="PSAMB.scaffold14276size1941.g35976.t1">
    <property type="protein sequence ID" value="PSAMB.scaffold14276size1941.g35976.t1"/>
    <property type="gene ID" value="PSAMB.scaffold14276size1941.g35976"/>
</dbReference>
<keyword evidence="3" id="KW-1185">Reference proteome</keyword>